<accession>A0AAD4KKN7</accession>
<keyword evidence="2" id="KW-1185">Reference proteome</keyword>
<sequence length="114" mass="12931">MVCVSDKTTILVSKVFACYSYSPIQRDIEDYGSLFDRYIFMSLVEGQKLDPVYKSYKEITKQRVADQLKQCFRDLRNISGGTYLGSIDQGPVTEPVLTNSPDRGGLMIRSVVIY</sequence>
<evidence type="ECO:0000313" key="1">
    <source>
        <dbReference type="EMBL" id="KAH8692363.1"/>
    </source>
</evidence>
<dbReference type="AlphaFoldDB" id="A0AAD4KKN7"/>
<protein>
    <submittedName>
        <fullName evidence="1">Uncharacterized protein</fullName>
    </submittedName>
</protein>
<proteinExistence type="predicted"/>
<organism evidence="1 2">
    <name type="scientific">Talaromyces proteolyticus</name>
    <dbReference type="NCBI Taxonomy" id="1131652"/>
    <lineage>
        <taxon>Eukaryota</taxon>
        <taxon>Fungi</taxon>
        <taxon>Dikarya</taxon>
        <taxon>Ascomycota</taxon>
        <taxon>Pezizomycotina</taxon>
        <taxon>Eurotiomycetes</taxon>
        <taxon>Eurotiomycetidae</taxon>
        <taxon>Eurotiales</taxon>
        <taxon>Trichocomaceae</taxon>
        <taxon>Talaromyces</taxon>
        <taxon>Talaromyces sect. Bacilispori</taxon>
    </lineage>
</organism>
<reference evidence="1" key="1">
    <citation type="submission" date="2021-12" db="EMBL/GenBank/DDBJ databases">
        <title>Convergent genome expansion in fungi linked to evolution of root-endophyte symbiosis.</title>
        <authorList>
            <consortium name="DOE Joint Genome Institute"/>
            <person name="Ke Y.-H."/>
            <person name="Bonito G."/>
            <person name="Liao H.-L."/>
            <person name="Looney B."/>
            <person name="Rojas-Flechas A."/>
            <person name="Nash J."/>
            <person name="Hameed K."/>
            <person name="Schadt C."/>
            <person name="Martin F."/>
            <person name="Crous P.W."/>
            <person name="Miettinen O."/>
            <person name="Magnuson J.K."/>
            <person name="Labbe J."/>
            <person name="Jacobson D."/>
            <person name="Doktycz M.J."/>
            <person name="Veneault-Fourrey C."/>
            <person name="Kuo A."/>
            <person name="Mondo S."/>
            <person name="Calhoun S."/>
            <person name="Riley R."/>
            <person name="Ohm R."/>
            <person name="LaButti K."/>
            <person name="Andreopoulos B."/>
            <person name="Pangilinan J."/>
            <person name="Nolan M."/>
            <person name="Tritt A."/>
            <person name="Clum A."/>
            <person name="Lipzen A."/>
            <person name="Daum C."/>
            <person name="Barry K."/>
            <person name="Grigoriev I.V."/>
            <person name="Vilgalys R."/>
        </authorList>
    </citation>
    <scope>NUCLEOTIDE SEQUENCE</scope>
    <source>
        <strain evidence="1">PMI_201</strain>
    </source>
</reference>
<dbReference type="Proteomes" id="UP001201262">
    <property type="component" value="Unassembled WGS sequence"/>
</dbReference>
<gene>
    <name evidence="1" type="ORF">BGW36DRAFT_363356</name>
</gene>
<dbReference type="RefSeq" id="XP_046068360.1">
    <property type="nucleotide sequence ID" value="XM_046214453.1"/>
</dbReference>
<dbReference type="GeneID" id="70244740"/>
<comment type="caution">
    <text evidence="1">The sequence shown here is derived from an EMBL/GenBank/DDBJ whole genome shotgun (WGS) entry which is preliminary data.</text>
</comment>
<name>A0AAD4KKN7_9EURO</name>
<dbReference type="EMBL" id="JAJTJA010000011">
    <property type="protein sequence ID" value="KAH8692363.1"/>
    <property type="molecule type" value="Genomic_DNA"/>
</dbReference>
<evidence type="ECO:0000313" key="2">
    <source>
        <dbReference type="Proteomes" id="UP001201262"/>
    </source>
</evidence>